<proteinExistence type="predicted"/>
<evidence type="ECO:0000313" key="1">
    <source>
        <dbReference type="EMBL" id="CAI3953980.1"/>
    </source>
</evidence>
<reference evidence="1" key="1">
    <citation type="submission" date="2022-10" db="EMBL/GenBank/DDBJ databases">
        <authorList>
            <person name="Botero Cardona J."/>
        </authorList>
    </citation>
    <scope>NUCLEOTIDE SEQUENCE</scope>
    <source>
        <strain evidence="1">LMG 31819</strain>
        <strain evidence="2">R-53529</strain>
    </source>
</reference>
<dbReference type="Proteomes" id="UP001154255">
    <property type="component" value="Unassembled WGS sequence"/>
</dbReference>
<accession>A0A9W4TQ49</accession>
<evidence type="ECO:0000313" key="4">
    <source>
        <dbReference type="Proteomes" id="UP001154259"/>
    </source>
</evidence>
<evidence type="ECO:0000313" key="2">
    <source>
        <dbReference type="EMBL" id="CAI3956196.1"/>
    </source>
</evidence>
<dbReference type="EMBL" id="CAMXCM010000007">
    <property type="protein sequence ID" value="CAI3953980.1"/>
    <property type="molecule type" value="Genomic_DNA"/>
</dbReference>
<dbReference type="AlphaFoldDB" id="A0A9W4TQ49"/>
<evidence type="ECO:0000313" key="3">
    <source>
        <dbReference type="Proteomes" id="UP001154255"/>
    </source>
</evidence>
<sequence length="85" mass="10675">MNDIKDDQQDDSYEWKCYFEYDYHSLQPVDVMLDQNKIVTNVILFEDRIYNPEYEVKETDRICHIKLYRIYDHSYFHITHYRKIN</sequence>
<dbReference type="EMBL" id="CAMXCS010000007">
    <property type="protein sequence ID" value="CAI3956196.1"/>
    <property type="molecule type" value="Genomic_DNA"/>
</dbReference>
<comment type="caution">
    <text evidence="1">The sequence shown here is derived from an EMBL/GenBank/DDBJ whole genome shotgun (WGS) entry which is preliminary data.</text>
</comment>
<organism evidence="1 3">
    <name type="scientific">Commensalibacter communis</name>
    <dbReference type="NCBI Taxonomy" id="2972786"/>
    <lineage>
        <taxon>Bacteria</taxon>
        <taxon>Pseudomonadati</taxon>
        <taxon>Pseudomonadota</taxon>
        <taxon>Alphaproteobacteria</taxon>
        <taxon>Acetobacterales</taxon>
        <taxon>Acetobacteraceae</taxon>
    </lineage>
</organism>
<dbReference type="Proteomes" id="UP001154259">
    <property type="component" value="Unassembled WGS sequence"/>
</dbReference>
<gene>
    <name evidence="2" type="ORF">R53529_LOCUS2009</name>
    <name evidence="1" type="ORF">R53530_LOCUS2003</name>
</gene>
<name>A0A9W4TQ49_9PROT</name>
<keyword evidence="4" id="KW-1185">Reference proteome</keyword>
<protein>
    <submittedName>
        <fullName evidence="1">Uncharacterized protein</fullName>
    </submittedName>
</protein>